<evidence type="ECO:0000313" key="6">
    <source>
        <dbReference type="Proteomes" id="UP000237923"/>
    </source>
</evidence>
<dbReference type="SUPFAM" id="SSF55729">
    <property type="entry name" value="Acyl-CoA N-acyltransferases (Nat)"/>
    <property type="match status" value="1"/>
</dbReference>
<evidence type="ECO:0000259" key="3">
    <source>
        <dbReference type="PROSITE" id="PS51186"/>
    </source>
</evidence>
<dbReference type="Proteomes" id="UP000239237">
    <property type="component" value="Unassembled WGS sequence"/>
</dbReference>
<reference evidence="4 7" key="1">
    <citation type="submission" date="2018-02" db="EMBL/GenBank/DDBJ databases">
        <authorList>
            <person name="Rodrigo-Torres L."/>
            <person name="Arahal R. D."/>
            <person name="Lucena T."/>
        </authorList>
    </citation>
    <scope>NUCLEOTIDE SEQUENCE [LARGE SCALE GENOMIC DNA]</scope>
    <source>
        <strain evidence="4 7">CECT 8486</strain>
    </source>
</reference>
<dbReference type="InterPro" id="IPR016181">
    <property type="entry name" value="Acyl_CoA_acyltransferase"/>
</dbReference>
<evidence type="ECO:0000313" key="4">
    <source>
        <dbReference type="EMBL" id="SPD91072.1"/>
    </source>
</evidence>
<evidence type="ECO:0000313" key="7">
    <source>
        <dbReference type="Proteomes" id="UP000239237"/>
    </source>
</evidence>
<dbReference type="PROSITE" id="PS51186">
    <property type="entry name" value="GNAT"/>
    <property type="match status" value="1"/>
</dbReference>
<keyword evidence="2" id="KW-0012">Acyltransferase</keyword>
<feature type="domain" description="N-acetyltransferase" evidence="3">
    <location>
        <begin position="11"/>
        <end position="162"/>
    </location>
</feature>
<dbReference type="EMBL" id="OKQR01000001">
    <property type="protein sequence ID" value="SPD91072.1"/>
    <property type="molecule type" value="Genomic_DNA"/>
</dbReference>
<dbReference type="Pfam" id="PF00583">
    <property type="entry name" value="Acetyltransf_1"/>
    <property type="match status" value="1"/>
</dbReference>
<accession>A0A2N9K8E5</accession>
<name>A0A2N9K8E5_9LACO</name>
<keyword evidence="7" id="KW-1185">Reference proteome</keyword>
<dbReference type="InterPro" id="IPR000182">
    <property type="entry name" value="GNAT_dom"/>
</dbReference>
<dbReference type="RefSeq" id="WP_072613998.1">
    <property type="nucleotide sequence ID" value="NZ_AP017935.1"/>
</dbReference>
<dbReference type="InterPro" id="IPR050832">
    <property type="entry name" value="Bact_Acetyltransf"/>
</dbReference>
<dbReference type="Gene3D" id="3.40.630.30">
    <property type="match status" value="1"/>
</dbReference>
<evidence type="ECO:0000256" key="2">
    <source>
        <dbReference type="ARBA" id="ARBA00023315"/>
    </source>
</evidence>
<dbReference type="PANTHER" id="PTHR43877">
    <property type="entry name" value="AMINOALKYLPHOSPHONATE N-ACETYLTRANSFERASE-RELATED-RELATED"/>
    <property type="match status" value="1"/>
</dbReference>
<gene>
    <name evidence="4" type="ORF">LES8486_00040</name>
    <name evidence="5" type="ORF">LES9216_00187</name>
</gene>
<dbReference type="GO" id="GO:0016747">
    <property type="term" value="F:acyltransferase activity, transferring groups other than amino-acyl groups"/>
    <property type="evidence" value="ECO:0007669"/>
    <property type="project" value="InterPro"/>
</dbReference>
<sequence length="162" mass="18015">MTFDMSQPIAFSLEEASLARAAEWQQLIQALMAETDTFLIASMRDGDEIPVKNDAPAITLLLIAEQGEQSLPVGIGSIENEEIGVAILKQFHGAGLGQDLMRALLDWAKFNGLSKVWLDVQIDNDIAVHIYQKYGFLSIGEKEHFTLPNGRDTELQRMILEL</sequence>
<proteinExistence type="predicted"/>
<organism evidence="5 6">
    <name type="scientific">Leuconostoc suionicum</name>
    <dbReference type="NCBI Taxonomy" id="1511761"/>
    <lineage>
        <taxon>Bacteria</taxon>
        <taxon>Bacillati</taxon>
        <taxon>Bacillota</taxon>
        <taxon>Bacilli</taxon>
        <taxon>Lactobacillales</taxon>
        <taxon>Lactobacillaceae</taxon>
        <taxon>Leuconostoc</taxon>
    </lineage>
</organism>
<dbReference type="CDD" id="cd04301">
    <property type="entry name" value="NAT_SF"/>
    <property type="match status" value="1"/>
</dbReference>
<evidence type="ECO:0000256" key="1">
    <source>
        <dbReference type="ARBA" id="ARBA00022679"/>
    </source>
</evidence>
<dbReference type="Proteomes" id="UP000237923">
    <property type="component" value="Unassembled WGS sequence"/>
</dbReference>
<reference evidence="5 6" key="2">
    <citation type="submission" date="2018-02" db="EMBL/GenBank/DDBJ databases">
        <authorList>
            <person name="Cohen D.B."/>
            <person name="Kent A.D."/>
        </authorList>
    </citation>
    <scope>NUCLEOTIDE SEQUENCE [LARGE SCALE GENOMIC DNA]</scope>
    <source>
        <strain evidence="5 6">CECT 9216</strain>
    </source>
</reference>
<dbReference type="AlphaFoldDB" id="A0A2N9K8E5"/>
<evidence type="ECO:0000313" key="5">
    <source>
        <dbReference type="EMBL" id="SPE06297.1"/>
    </source>
</evidence>
<keyword evidence="1 5" id="KW-0808">Transferase</keyword>
<dbReference type="EMBL" id="OKQU01000001">
    <property type="protein sequence ID" value="SPE06297.1"/>
    <property type="molecule type" value="Genomic_DNA"/>
</dbReference>
<dbReference type="KEGG" id="lsu:A6B45_07265"/>
<dbReference type="GeneID" id="99674590"/>
<protein>
    <submittedName>
        <fullName evidence="5">Ribosomal-protein-alanine N-acetyltransferase</fullName>
    </submittedName>
</protein>